<dbReference type="CDD" id="cd00154">
    <property type="entry name" value="Rab"/>
    <property type="match status" value="1"/>
</dbReference>
<evidence type="ECO:0000256" key="1">
    <source>
        <dbReference type="ARBA" id="ARBA00022741"/>
    </source>
</evidence>
<dbReference type="AlphaFoldDB" id="B4JKP5"/>
<dbReference type="InterPro" id="IPR001806">
    <property type="entry name" value="Small_GTPase"/>
</dbReference>
<dbReference type="SMART" id="SM00176">
    <property type="entry name" value="RAN"/>
    <property type="match status" value="1"/>
</dbReference>
<sequence>MANNLSIKLLMLGDSSVGKTCLLQRFTENCYTGQYKCTVGLDLKVHTVEIGGNRVKLHIYDTAGAERFRSMMSCYYRHVDGIILVFDLTNRHSYRHVSYWLDEIRKYATGNIHLMLVGNKCDEDGRQVCQDGAASYASSLDMPYMEASAMTGHNVERLFFKLAVSIYDEVHMKQHKVDKQCPDDDKHSVILRRNSGLRNFCC</sequence>
<dbReference type="PANTHER" id="PTHR47977">
    <property type="entry name" value="RAS-RELATED PROTEIN RAB"/>
    <property type="match status" value="1"/>
</dbReference>
<keyword evidence="5" id="KW-1185">Reference proteome</keyword>
<dbReference type="SUPFAM" id="SSF52540">
    <property type="entry name" value="P-loop containing nucleoside triphosphate hydrolases"/>
    <property type="match status" value="1"/>
</dbReference>
<dbReference type="STRING" id="7222.B4JKP5"/>
<keyword evidence="1" id="KW-0547">Nucleotide-binding</keyword>
<dbReference type="FunFam" id="3.40.50.300:FF:001129">
    <property type="entry name" value="ras-related protein Rab-44 isoform X2"/>
    <property type="match status" value="1"/>
</dbReference>
<dbReference type="PhylomeDB" id="B4JKP5"/>
<dbReference type="Gene3D" id="3.40.50.300">
    <property type="entry name" value="P-loop containing nucleotide triphosphate hydrolases"/>
    <property type="match status" value="1"/>
</dbReference>
<dbReference type="SMR" id="B4JKP5"/>
<protein>
    <submittedName>
        <fullName evidence="4">GH12019</fullName>
    </submittedName>
</protein>
<dbReference type="SMART" id="SM00173">
    <property type="entry name" value="RAS"/>
    <property type="match status" value="1"/>
</dbReference>
<dbReference type="NCBIfam" id="TIGR00231">
    <property type="entry name" value="small_GTP"/>
    <property type="match status" value="1"/>
</dbReference>
<gene>
    <name evidence="4" type="primary">Dgri\GH12019</name>
    <name evidence="4" type="ORF">Dgri_GH12019</name>
</gene>
<dbReference type="SMART" id="SM00174">
    <property type="entry name" value="RHO"/>
    <property type="match status" value="1"/>
</dbReference>
<dbReference type="EMBL" id="CH916370">
    <property type="protein sequence ID" value="EDW00148.1"/>
    <property type="molecule type" value="Genomic_DNA"/>
</dbReference>
<evidence type="ECO:0000313" key="5">
    <source>
        <dbReference type="Proteomes" id="UP000001070"/>
    </source>
</evidence>
<dbReference type="SMART" id="SM00175">
    <property type="entry name" value="RAB"/>
    <property type="match status" value="1"/>
</dbReference>
<dbReference type="HOGENOM" id="CLU_041217_10_1_1"/>
<dbReference type="GO" id="GO:0003924">
    <property type="term" value="F:GTPase activity"/>
    <property type="evidence" value="ECO:0007669"/>
    <property type="project" value="InterPro"/>
</dbReference>
<dbReference type="GO" id="GO:0005525">
    <property type="term" value="F:GTP binding"/>
    <property type="evidence" value="ECO:0007669"/>
    <property type="project" value="UniProtKB-KW"/>
</dbReference>
<dbReference type="KEGG" id="dgr:6564616"/>
<dbReference type="PROSITE" id="PS51421">
    <property type="entry name" value="RAS"/>
    <property type="match status" value="1"/>
</dbReference>
<dbReference type="Proteomes" id="UP000001070">
    <property type="component" value="Unassembled WGS sequence"/>
</dbReference>
<accession>B4JKP5</accession>
<dbReference type="InterPro" id="IPR050227">
    <property type="entry name" value="Rab"/>
</dbReference>
<dbReference type="eggNOG" id="KOG0084">
    <property type="taxonomic scope" value="Eukaryota"/>
</dbReference>
<keyword evidence="3" id="KW-0449">Lipoprotein</keyword>
<evidence type="ECO:0000313" key="4">
    <source>
        <dbReference type="EMBL" id="EDW00148.1"/>
    </source>
</evidence>
<dbReference type="InterPro" id="IPR027417">
    <property type="entry name" value="P-loop_NTPase"/>
</dbReference>
<dbReference type="PROSITE" id="PS51420">
    <property type="entry name" value="RHO"/>
    <property type="match status" value="1"/>
</dbReference>
<evidence type="ECO:0000256" key="3">
    <source>
        <dbReference type="ARBA" id="ARBA00023288"/>
    </source>
</evidence>
<name>B4JKP5_DROGR</name>
<dbReference type="OrthoDB" id="7838018at2759"/>
<dbReference type="OMA" id="LDCAHES"/>
<keyword evidence="2" id="KW-0342">GTP-binding</keyword>
<dbReference type="Pfam" id="PF00071">
    <property type="entry name" value="Ras"/>
    <property type="match status" value="1"/>
</dbReference>
<reference evidence="4 5" key="1">
    <citation type="journal article" date="2007" name="Nature">
        <title>Evolution of genes and genomes on the Drosophila phylogeny.</title>
        <authorList>
            <consortium name="Drosophila 12 Genomes Consortium"/>
            <person name="Clark A.G."/>
            <person name="Eisen M.B."/>
            <person name="Smith D.R."/>
            <person name="Bergman C.M."/>
            <person name="Oliver B."/>
            <person name="Markow T.A."/>
            <person name="Kaufman T.C."/>
            <person name="Kellis M."/>
            <person name="Gelbart W."/>
            <person name="Iyer V.N."/>
            <person name="Pollard D.A."/>
            <person name="Sackton T.B."/>
            <person name="Larracuente A.M."/>
            <person name="Singh N.D."/>
            <person name="Abad J.P."/>
            <person name="Abt D.N."/>
            <person name="Adryan B."/>
            <person name="Aguade M."/>
            <person name="Akashi H."/>
            <person name="Anderson W.W."/>
            <person name="Aquadro C.F."/>
            <person name="Ardell D.H."/>
            <person name="Arguello R."/>
            <person name="Artieri C.G."/>
            <person name="Barbash D.A."/>
            <person name="Barker D."/>
            <person name="Barsanti P."/>
            <person name="Batterham P."/>
            <person name="Batzoglou S."/>
            <person name="Begun D."/>
            <person name="Bhutkar A."/>
            <person name="Blanco E."/>
            <person name="Bosak S.A."/>
            <person name="Bradley R.K."/>
            <person name="Brand A.D."/>
            <person name="Brent M.R."/>
            <person name="Brooks A.N."/>
            <person name="Brown R.H."/>
            <person name="Butlin R.K."/>
            <person name="Caggese C."/>
            <person name="Calvi B.R."/>
            <person name="Bernardo de Carvalho A."/>
            <person name="Caspi A."/>
            <person name="Castrezana S."/>
            <person name="Celniker S.E."/>
            <person name="Chang J.L."/>
            <person name="Chapple C."/>
            <person name="Chatterji S."/>
            <person name="Chinwalla A."/>
            <person name="Civetta A."/>
            <person name="Clifton S.W."/>
            <person name="Comeron J.M."/>
            <person name="Costello J.C."/>
            <person name="Coyne J.A."/>
            <person name="Daub J."/>
            <person name="David R.G."/>
            <person name="Delcher A.L."/>
            <person name="Delehaunty K."/>
            <person name="Do C.B."/>
            <person name="Ebling H."/>
            <person name="Edwards K."/>
            <person name="Eickbush T."/>
            <person name="Evans J.D."/>
            <person name="Filipski A."/>
            <person name="Findeiss S."/>
            <person name="Freyhult E."/>
            <person name="Fulton L."/>
            <person name="Fulton R."/>
            <person name="Garcia A.C."/>
            <person name="Gardiner A."/>
            <person name="Garfield D.A."/>
            <person name="Garvin B.E."/>
            <person name="Gibson G."/>
            <person name="Gilbert D."/>
            <person name="Gnerre S."/>
            <person name="Godfrey J."/>
            <person name="Good R."/>
            <person name="Gotea V."/>
            <person name="Gravely B."/>
            <person name="Greenberg A.J."/>
            <person name="Griffiths-Jones S."/>
            <person name="Gross S."/>
            <person name="Guigo R."/>
            <person name="Gustafson E.A."/>
            <person name="Haerty W."/>
            <person name="Hahn M.W."/>
            <person name="Halligan D.L."/>
            <person name="Halpern A.L."/>
            <person name="Halter G.M."/>
            <person name="Han M.V."/>
            <person name="Heger A."/>
            <person name="Hillier L."/>
            <person name="Hinrichs A.S."/>
            <person name="Holmes I."/>
            <person name="Hoskins R.A."/>
            <person name="Hubisz M.J."/>
            <person name="Hultmark D."/>
            <person name="Huntley M.A."/>
            <person name="Jaffe D.B."/>
            <person name="Jagadeeshan S."/>
            <person name="Jeck W.R."/>
            <person name="Johnson J."/>
            <person name="Jones C.D."/>
            <person name="Jordan W.C."/>
            <person name="Karpen G.H."/>
            <person name="Kataoka E."/>
            <person name="Keightley P.D."/>
            <person name="Kheradpour P."/>
            <person name="Kirkness E.F."/>
            <person name="Koerich L.B."/>
            <person name="Kristiansen K."/>
            <person name="Kudrna D."/>
            <person name="Kulathinal R.J."/>
            <person name="Kumar S."/>
            <person name="Kwok R."/>
            <person name="Lander E."/>
            <person name="Langley C.H."/>
            <person name="Lapoint R."/>
            <person name="Lazzaro B.P."/>
            <person name="Lee S.J."/>
            <person name="Levesque L."/>
            <person name="Li R."/>
            <person name="Lin C.F."/>
            <person name="Lin M.F."/>
            <person name="Lindblad-Toh K."/>
            <person name="Llopart A."/>
            <person name="Long M."/>
            <person name="Low L."/>
            <person name="Lozovsky E."/>
            <person name="Lu J."/>
            <person name="Luo M."/>
            <person name="Machado C.A."/>
            <person name="Makalowski W."/>
            <person name="Marzo M."/>
            <person name="Matsuda M."/>
            <person name="Matzkin L."/>
            <person name="McAllister B."/>
            <person name="McBride C.S."/>
            <person name="McKernan B."/>
            <person name="McKernan K."/>
            <person name="Mendez-Lago M."/>
            <person name="Minx P."/>
            <person name="Mollenhauer M.U."/>
            <person name="Montooth K."/>
            <person name="Mount S.M."/>
            <person name="Mu X."/>
            <person name="Myers E."/>
            <person name="Negre B."/>
            <person name="Newfeld S."/>
            <person name="Nielsen R."/>
            <person name="Noor M.A."/>
            <person name="O'Grady P."/>
            <person name="Pachter L."/>
            <person name="Papaceit M."/>
            <person name="Parisi M.J."/>
            <person name="Parisi M."/>
            <person name="Parts L."/>
            <person name="Pedersen J.S."/>
            <person name="Pesole G."/>
            <person name="Phillippy A.M."/>
            <person name="Ponting C.P."/>
            <person name="Pop M."/>
            <person name="Porcelli D."/>
            <person name="Powell J.R."/>
            <person name="Prohaska S."/>
            <person name="Pruitt K."/>
            <person name="Puig M."/>
            <person name="Quesneville H."/>
            <person name="Ram K.R."/>
            <person name="Rand D."/>
            <person name="Rasmussen M.D."/>
            <person name="Reed L.K."/>
            <person name="Reenan R."/>
            <person name="Reily A."/>
            <person name="Remington K.A."/>
            <person name="Rieger T.T."/>
            <person name="Ritchie M.G."/>
            <person name="Robin C."/>
            <person name="Rogers Y.H."/>
            <person name="Rohde C."/>
            <person name="Rozas J."/>
            <person name="Rubenfield M.J."/>
            <person name="Ruiz A."/>
            <person name="Russo S."/>
            <person name="Salzberg S.L."/>
            <person name="Sanchez-Gracia A."/>
            <person name="Saranga D.J."/>
            <person name="Sato H."/>
            <person name="Schaeffer S.W."/>
            <person name="Schatz M.C."/>
            <person name="Schlenke T."/>
            <person name="Schwartz R."/>
            <person name="Segarra C."/>
            <person name="Singh R.S."/>
            <person name="Sirot L."/>
            <person name="Sirota M."/>
            <person name="Sisneros N.B."/>
            <person name="Smith C.D."/>
            <person name="Smith T.F."/>
            <person name="Spieth J."/>
            <person name="Stage D.E."/>
            <person name="Stark A."/>
            <person name="Stephan W."/>
            <person name="Strausberg R.L."/>
            <person name="Strempel S."/>
            <person name="Sturgill D."/>
            <person name="Sutton G."/>
            <person name="Sutton G.G."/>
            <person name="Tao W."/>
            <person name="Teichmann S."/>
            <person name="Tobari Y.N."/>
            <person name="Tomimura Y."/>
            <person name="Tsolas J.M."/>
            <person name="Valente V.L."/>
            <person name="Venter E."/>
            <person name="Venter J.C."/>
            <person name="Vicario S."/>
            <person name="Vieira F.G."/>
            <person name="Vilella A.J."/>
            <person name="Villasante A."/>
            <person name="Walenz B."/>
            <person name="Wang J."/>
            <person name="Wasserman M."/>
            <person name="Watts T."/>
            <person name="Wilson D."/>
            <person name="Wilson R.K."/>
            <person name="Wing R.A."/>
            <person name="Wolfner M.F."/>
            <person name="Wong A."/>
            <person name="Wong G.K."/>
            <person name="Wu C.I."/>
            <person name="Wu G."/>
            <person name="Yamamoto D."/>
            <person name="Yang H.P."/>
            <person name="Yang S.P."/>
            <person name="Yorke J.A."/>
            <person name="Yoshida K."/>
            <person name="Zdobnov E."/>
            <person name="Zhang P."/>
            <person name="Zhang Y."/>
            <person name="Zimin A.V."/>
            <person name="Baldwin J."/>
            <person name="Abdouelleil A."/>
            <person name="Abdulkadir J."/>
            <person name="Abebe A."/>
            <person name="Abera B."/>
            <person name="Abreu J."/>
            <person name="Acer S.C."/>
            <person name="Aftuck L."/>
            <person name="Alexander A."/>
            <person name="An P."/>
            <person name="Anderson E."/>
            <person name="Anderson S."/>
            <person name="Arachi H."/>
            <person name="Azer M."/>
            <person name="Bachantsang P."/>
            <person name="Barry A."/>
            <person name="Bayul T."/>
            <person name="Berlin A."/>
            <person name="Bessette D."/>
            <person name="Bloom T."/>
            <person name="Blye J."/>
            <person name="Boguslavskiy L."/>
            <person name="Bonnet C."/>
            <person name="Boukhgalter B."/>
            <person name="Bourzgui I."/>
            <person name="Brown A."/>
            <person name="Cahill P."/>
            <person name="Channer S."/>
            <person name="Cheshatsang Y."/>
            <person name="Chuda L."/>
            <person name="Citroen M."/>
            <person name="Collymore A."/>
            <person name="Cooke P."/>
            <person name="Costello M."/>
            <person name="D'Aco K."/>
            <person name="Daza R."/>
            <person name="De Haan G."/>
            <person name="DeGray S."/>
            <person name="DeMaso C."/>
            <person name="Dhargay N."/>
            <person name="Dooley K."/>
            <person name="Dooley E."/>
            <person name="Doricent M."/>
            <person name="Dorje P."/>
            <person name="Dorjee K."/>
            <person name="Dupes A."/>
            <person name="Elong R."/>
            <person name="Falk J."/>
            <person name="Farina A."/>
            <person name="Faro S."/>
            <person name="Ferguson D."/>
            <person name="Fisher S."/>
            <person name="Foley C.D."/>
            <person name="Franke A."/>
            <person name="Friedrich D."/>
            <person name="Gadbois L."/>
            <person name="Gearin G."/>
            <person name="Gearin C.R."/>
            <person name="Giannoukos G."/>
            <person name="Goode T."/>
            <person name="Graham J."/>
            <person name="Grandbois E."/>
            <person name="Grewal S."/>
            <person name="Gyaltsen K."/>
            <person name="Hafez N."/>
            <person name="Hagos B."/>
            <person name="Hall J."/>
            <person name="Henson C."/>
            <person name="Hollinger A."/>
            <person name="Honan T."/>
            <person name="Huard M.D."/>
            <person name="Hughes L."/>
            <person name="Hurhula B."/>
            <person name="Husby M.E."/>
            <person name="Kamat A."/>
            <person name="Kanga B."/>
            <person name="Kashin S."/>
            <person name="Khazanovich D."/>
            <person name="Kisner P."/>
            <person name="Lance K."/>
            <person name="Lara M."/>
            <person name="Lee W."/>
            <person name="Lennon N."/>
            <person name="Letendre F."/>
            <person name="LeVine R."/>
            <person name="Lipovsky A."/>
            <person name="Liu X."/>
            <person name="Liu J."/>
            <person name="Liu S."/>
            <person name="Lokyitsang T."/>
            <person name="Lokyitsang Y."/>
            <person name="Lubonja R."/>
            <person name="Lui A."/>
            <person name="MacDonald P."/>
            <person name="Magnisalis V."/>
            <person name="Maru K."/>
            <person name="Matthews C."/>
            <person name="McCusker W."/>
            <person name="McDonough S."/>
            <person name="Mehta T."/>
            <person name="Meldrim J."/>
            <person name="Meneus L."/>
            <person name="Mihai O."/>
            <person name="Mihalev A."/>
            <person name="Mihova T."/>
            <person name="Mittelman R."/>
            <person name="Mlenga V."/>
            <person name="Montmayeur A."/>
            <person name="Mulrain L."/>
            <person name="Navidi A."/>
            <person name="Naylor J."/>
            <person name="Negash T."/>
            <person name="Nguyen T."/>
            <person name="Nguyen N."/>
            <person name="Nicol R."/>
            <person name="Norbu C."/>
            <person name="Norbu N."/>
            <person name="Novod N."/>
            <person name="O'Neill B."/>
            <person name="Osman S."/>
            <person name="Markiewicz E."/>
            <person name="Oyono O.L."/>
            <person name="Patti C."/>
            <person name="Phunkhang P."/>
            <person name="Pierre F."/>
            <person name="Priest M."/>
            <person name="Raghuraman S."/>
            <person name="Rege F."/>
            <person name="Reyes R."/>
            <person name="Rise C."/>
            <person name="Rogov P."/>
            <person name="Ross K."/>
            <person name="Ryan E."/>
            <person name="Settipalli S."/>
            <person name="Shea T."/>
            <person name="Sherpa N."/>
            <person name="Shi L."/>
            <person name="Shih D."/>
            <person name="Sparrow T."/>
            <person name="Spaulding J."/>
            <person name="Stalker J."/>
            <person name="Stange-Thomann N."/>
            <person name="Stavropoulos S."/>
            <person name="Stone C."/>
            <person name="Strader C."/>
            <person name="Tesfaye S."/>
            <person name="Thomson T."/>
            <person name="Thoulutsang Y."/>
            <person name="Thoulutsang D."/>
            <person name="Topham K."/>
            <person name="Topping I."/>
            <person name="Tsamla T."/>
            <person name="Vassiliev H."/>
            <person name="Vo A."/>
            <person name="Wangchuk T."/>
            <person name="Wangdi T."/>
            <person name="Weiand M."/>
            <person name="Wilkinson J."/>
            <person name="Wilson A."/>
            <person name="Yadav S."/>
            <person name="Young G."/>
            <person name="Yu Q."/>
            <person name="Zembek L."/>
            <person name="Zhong D."/>
            <person name="Zimmer A."/>
            <person name="Zwirko Z."/>
            <person name="Jaffe D.B."/>
            <person name="Alvarez P."/>
            <person name="Brockman W."/>
            <person name="Butler J."/>
            <person name="Chin C."/>
            <person name="Gnerre S."/>
            <person name="Grabherr M."/>
            <person name="Kleber M."/>
            <person name="Mauceli E."/>
            <person name="MacCallum I."/>
        </authorList>
    </citation>
    <scope>NUCLEOTIDE SEQUENCE [LARGE SCALE GENOMIC DNA]</scope>
    <source>
        <strain evidence="5">Tucson 15287-2541.00</strain>
    </source>
</reference>
<dbReference type="InterPro" id="IPR005225">
    <property type="entry name" value="Small_GTP-bd"/>
</dbReference>
<dbReference type="PRINTS" id="PR00449">
    <property type="entry name" value="RASTRNSFRMNG"/>
</dbReference>
<organism evidence="5">
    <name type="scientific">Drosophila grimshawi</name>
    <name type="common">Hawaiian fruit fly</name>
    <name type="synonym">Idiomyia grimshawi</name>
    <dbReference type="NCBI Taxonomy" id="7222"/>
    <lineage>
        <taxon>Eukaryota</taxon>
        <taxon>Metazoa</taxon>
        <taxon>Ecdysozoa</taxon>
        <taxon>Arthropoda</taxon>
        <taxon>Hexapoda</taxon>
        <taxon>Insecta</taxon>
        <taxon>Pterygota</taxon>
        <taxon>Neoptera</taxon>
        <taxon>Endopterygota</taxon>
        <taxon>Diptera</taxon>
        <taxon>Brachycera</taxon>
        <taxon>Muscomorpha</taxon>
        <taxon>Ephydroidea</taxon>
        <taxon>Drosophilidae</taxon>
        <taxon>Drosophila</taxon>
        <taxon>Hawaiian Drosophila</taxon>
    </lineage>
</organism>
<evidence type="ECO:0000256" key="2">
    <source>
        <dbReference type="ARBA" id="ARBA00023134"/>
    </source>
</evidence>
<dbReference type="InParanoid" id="B4JKP5"/>
<proteinExistence type="predicted"/>
<dbReference type="PROSITE" id="PS51419">
    <property type="entry name" value="RAB"/>
    <property type="match status" value="1"/>
</dbReference>